<name>A0A1H0YL56_9ACTN</name>
<evidence type="ECO:0000256" key="1">
    <source>
        <dbReference type="SAM" id="MobiDB-lite"/>
    </source>
</evidence>
<evidence type="ECO:0000313" key="2">
    <source>
        <dbReference type="EMBL" id="SDQ15927.1"/>
    </source>
</evidence>
<gene>
    <name evidence="2" type="ORF">SAMN04489718_0530</name>
</gene>
<proteinExistence type="predicted"/>
<dbReference type="Proteomes" id="UP000199301">
    <property type="component" value="Unassembled WGS sequence"/>
</dbReference>
<feature type="region of interest" description="Disordered" evidence="1">
    <location>
        <begin position="1"/>
        <end position="31"/>
    </location>
</feature>
<sequence length="31" mass="3439">MITIPDPNTALDDPPAACSTVTEHLMSRRER</sequence>
<protein>
    <submittedName>
        <fullName evidence="2">Uncharacterized protein</fullName>
    </submittedName>
</protein>
<dbReference type="AlphaFoldDB" id="A0A1H0YL56"/>
<organism evidence="2 3">
    <name type="scientific">Actinopolyspora saharensis</name>
    <dbReference type="NCBI Taxonomy" id="995062"/>
    <lineage>
        <taxon>Bacteria</taxon>
        <taxon>Bacillati</taxon>
        <taxon>Actinomycetota</taxon>
        <taxon>Actinomycetes</taxon>
        <taxon>Actinopolysporales</taxon>
        <taxon>Actinopolysporaceae</taxon>
        <taxon>Actinopolyspora</taxon>
    </lineage>
</organism>
<keyword evidence="3" id="KW-1185">Reference proteome</keyword>
<accession>A0A1H0YL56</accession>
<evidence type="ECO:0000313" key="3">
    <source>
        <dbReference type="Proteomes" id="UP000199301"/>
    </source>
</evidence>
<reference evidence="3" key="1">
    <citation type="submission" date="2016-10" db="EMBL/GenBank/DDBJ databases">
        <authorList>
            <person name="Varghese N."/>
            <person name="Submissions S."/>
        </authorList>
    </citation>
    <scope>NUCLEOTIDE SEQUENCE [LARGE SCALE GENOMIC DNA]</scope>
    <source>
        <strain evidence="3">DSM 45459</strain>
    </source>
</reference>
<dbReference type="EMBL" id="FNKO01000001">
    <property type="protein sequence ID" value="SDQ15927.1"/>
    <property type="molecule type" value="Genomic_DNA"/>
</dbReference>